<protein>
    <recommendedName>
        <fullName evidence="4">Altered inheritance of mitochondria protein 11</fullName>
    </recommendedName>
</protein>
<dbReference type="FunCoup" id="G0VFS1">
    <property type="interactions" value="36"/>
</dbReference>
<keyword evidence="2 4" id="KW-1133">Transmembrane helix</keyword>
<dbReference type="GeneID" id="96903969"/>
<feature type="transmembrane region" description="Helical" evidence="4">
    <location>
        <begin position="61"/>
        <end position="83"/>
    </location>
</feature>
<feature type="transmembrane region" description="Helical" evidence="4">
    <location>
        <begin position="14"/>
        <end position="32"/>
    </location>
</feature>
<proteinExistence type="inferred from homology"/>
<dbReference type="RefSeq" id="XP_003676697.1">
    <property type="nucleotide sequence ID" value="XM_003676649.1"/>
</dbReference>
<keyword evidence="1 4" id="KW-0812">Transmembrane</keyword>
<evidence type="ECO:0000256" key="4">
    <source>
        <dbReference type="RuleBase" id="RU367098"/>
    </source>
</evidence>
<dbReference type="eggNOG" id="ENOG502SAK0">
    <property type="taxonomic scope" value="Eukaryota"/>
</dbReference>
<comment type="subcellular location">
    <subcellularLocation>
        <location evidence="4">Membrane</location>
        <topology evidence="4">Multi-pass membrane protein</topology>
    </subcellularLocation>
</comment>
<dbReference type="GO" id="GO:0016020">
    <property type="term" value="C:membrane"/>
    <property type="evidence" value="ECO:0007669"/>
    <property type="project" value="UniProtKB-SubCell"/>
</dbReference>
<evidence type="ECO:0000256" key="2">
    <source>
        <dbReference type="ARBA" id="ARBA00022989"/>
    </source>
</evidence>
<keyword evidence="3 4" id="KW-0472">Membrane</keyword>
<reference key="2">
    <citation type="submission" date="2011-08" db="EMBL/GenBank/DDBJ databases">
        <title>Genome sequence of Naumovozyma castellii.</title>
        <authorList>
            <person name="Gordon J.L."/>
            <person name="Armisen D."/>
            <person name="Proux-Wera E."/>
            <person name="OhEigeartaigh S.S."/>
            <person name="Byrne K.P."/>
            <person name="Wolfe K.H."/>
        </authorList>
    </citation>
    <scope>NUCLEOTIDE SEQUENCE</scope>
    <source>
        <strain>Type strain:CBS 4309</strain>
    </source>
</reference>
<evidence type="ECO:0000256" key="1">
    <source>
        <dbReference type="ARBA" id="ARBA00022692"/>
    </source>
</evidence>
<dbReference type="EMBL" id="HE576756">
    <property type="protein sequence ID" value="CCC70338.1"/>
    <property type="molecule type" value="Genomic_DNA"/>
</dbReference>
<dbReference type="HOGENOM" id="CLU_2292396_0_0_1"/>
<keyword evidence="6" id="KW-1185">Reference proteome</keyword>
<comment type="similarity">
    <text evidence="4">Belongs to the AIM11 family.</text>
</comment>
<accession>G0VFS1</accession>
<dbReference type="OrthoDB" id="4088121at2759"/>
<organism evidence="5 6">
    <name type="scientific">Naumovozyma castellii</name>
    <name type="common">Yeast</name>
    <name type="synonym">Saccharomyces castellii</name>
    <dbReference type="NCBI Taxonomy" id="27288"/>
    <lineage>
        <taxon>Eukaryota</taxon>
        <taxon>Fungi</taxon>
        <taxon>Dikarya</taxon>
        <taxon>Ascomycota</taxon>
        <taxon>Saccharomycotina</taxon>
        <taxon>Saccharomycetes</taxon>
        <taxon>Saccharomycetales</taxon>
        <taxon>Saccharomycetaceae</taxon>
        <taxon>Naumovozyma</taxon>
    </lineage>
</organism>
<evidence type="ECO:0000313" key="6">
    <source>
        <dbReference type="Proteomes" id="UP000001640"/>
    </source>
</evidence>
<dbReference type="GO" id="GO:0005739">
    <property type="term" value="C:mitochondrion"/>
    <property type="evidence" value="ECO:0007669"/>
    <property type="project" value="TreeGrafter"/>
</dbReference>
<dbReference type="InParanoid" id="G0VFS1"/>
<dbReference type="OMA" id="CWIWDIS"/>
<dbReference type="AlphaFoldDB" id="G0VFS1"/>
<dbReference type="InterPro" id="IPR038814">
    <property type="entry name" value="AIM11"/>
</dbReference>
<evidence type="ECO:0000256" key="3">
    <source>
        <dbReference type="ARBA" id="ARBA00023136"/>
    </source>
</evidence>
<reference evidence="5 6" key="1">
    <citation type="journal article" date="2011" name="Proc. Natl. Acad. Sci. U.S.A.">
        <title>Evolutionary erosion of yeast sex chromosomes by mating-type switching accidents.</title>
        <authorList>
            <person name="Gordon J.L."/>
            <person name="Armisen D."/>
            <person name="Proux-Wera E."/>
            <person name="Oheigeartaigh S.S."/>
            <person name="Byrne K.P."/>
            <person name="Wolfe K.H."/>
        </authorList>
    </citation>
    <scope>NUCLEOTIDE SEQUENCE [LARGE SCALE GENOMIC DNA]</scope>
    <source>
        <strain evidence="6">ATCC 76901 / BCRC 22586 / CBS 4309 / NBRC 1992 / NRRL Y-12630</strain>
    </source>
</reference>
<gene>
    <name evidence="5" type="primary">NCAS0E02680</name>
    <name evidence="4" type="synonym">AIM11</name>
    <name evidence="5" type="ordered locus">NCAS_0E02680</name>
</gene>
<dbReference type="KEGG" id="ncs:NCAS_0E02680"/>
<name>G0VFS1_NAUCA</name>
<sequence>MEPVRYKERRKQQMVRFFSATAITLLFTRLLMKRLQVPRYEPGMFQLNHKVPPRTDMKNDIMKAGILTTGMVGGLFSMGLYGYCWTKNISTIRDFRGNLNG</sequence>
<dbReference type="Proteomes" id="UP000001640">
    <property type="component" value="Chromosome 5"/>
</dbReference>
<dbReference type="PANTHER" id="PTHR39136:SF1">
    <property type="entry name" value="ALTERED INHERITANCE OF MITOCHONDRIA PROTEIN 11"/>
    <property type="match status" value="1"/>
</dbReference>
<dbReference type="PANTHER" id="PTHR39136">
    <property type="entry name" value="ALTERED INHERITANCE OF MITOCHONDRIA PROTEIN 11"/>
    <property type="match status" value="1"/>
</dbReference>
<evidence type="ECO:0000313" key="5">
    <source>
        <dbReference type="EMBL" id="CCC70338.1"/>
    </source>
</evidence>